<dbReference type="Pfam" id="PF03098">
    <property type="entry name" value="An_peroxidase"/>
    <property type="match status" value="1"/>
</dbReference>
<keyword evidence="6" id="KW-1185">Reference proteome</keyword>
<proteinExistence type="predicted"/>
<dbReference type="GO" id="GO:0006979">
    <property type="term" value="P:response to oxidative stress"/>
    <property type="evidence" value="ECO:0007669"/>
    <property type="project" value="InterPro"/>
</dbReference>
<keyword evidence="4" id="KW-0325">Glycoprotein</keyword>
<dbReference type="OrthoDB" id="6378051at2759"/>
<dbReference type="AlphaFoldDB" id="A0A8J5CFZ0"/>
<dbReference type="SUPFAM" id="SSF48113">
    <property type="entry name" value="Heme-dependent peroxidases"/>
    <property type="match status" value="1"/>
</dbReference>
<dbReference type="Gene3D" id="1.10.640.10">
    <property type="entry name" value="Haem peroxidase domain superfamily, animal type"/>
    <property type="match status" value="1"/>
</dbReference>
<keyword evidence="2" id="KW-0964">Secreted</keyword>
<evidence type="ECO:0000256" key="1">
    <source>
        <dbReference type="ARBA" id="ARBA00004613"/>
    </source>
</evidence>
<keyword evidence="3 5" id="KW-0575">Peroxidase</keyword>
<dbReference type="Proteomes" id="UP000770661">
    <property type="component" value="Unassembled WGS sequence"/>
</dbReference>
<dbReference type="PROSITE" id="PS50292">
    <property type="entry name" value="PEROXIDASE_3"/>
    <property type="match status" value="1"/>
</dbReference>
<dbReference type="PANTHER" id="PTHR11475">
    <property type="entry name" value="OXIDASE/PEROXIDASE"/>
    <property type="match status" value="1"/>
</dbReference>
<comment type="subcellular location">
    <subcellularLocation>
        <location evidence="1">Secreted</location>
    </subcellularLocation>
</comment>
<evidence type="ECO:0000256" key="3">
    <source>
        <dbReference type="ARBA" id="ARBA00022559"/>
    </source>
</evidence>
<comment type="caution">
    <text evidence="5">The sequence shown here is derived from an EMBL/GenBank/DDBJ whole genome shotgun (WGS) entry which is preliminary data.</text>
</comment>
<keyword evidence="3 5" id="KW-0560">Oxidoreductase</keyword>
<dbReference type="GO" id="GO:0004601">
    <property type="term" value="F:peroxidase activity"/>
    <property type="evidence" value="ECO:0007669"/>
    <property type="project" value="UniProtKB-KW"/>
</dbReference>
<evidence type="ECO:0000313" key="5">
    <source>
        <dbReference type="EMBL" id="KAG0707416.1"/>
    </source>
</evidence>
<dbReference type="GO" id="GO:0020037">
    <property type="term" value="F:heme binding"/>
    <property type="evidence" value="ECO:0007669"/>
    <property type="project" value="InterPro"/>
</dbReference>
<dbReference type="InterPro" id="IPR010255">
    <property type="entry name" value="Haem_peroxidase_sf"/>
</dbReference>
<gene>
    <name evidence="5" type="ORF">GWK47_024170</name>
</gene>
<evidence type="ECO:0000256" key="4">
    <source>
        <dbReference type="ARBA" id="ARBA00023180"/>
    </source>
</evidence>
<dbReference type="GO" id="GO:0005576">
    <property type="term" value="C:extracellular region"/>
    <property type="evidence" value="ECO:0007669"/>
    <property type="project" value="UniProtKB-SubCell"/>
</dbReference>
<reference evidence="5" key="1">
    <citation type="submission" date="2020-07" db="EMBL/GenBank/DDBJ databases">
        <title>The High-quality genome of the commercially important snow crab, Chionoecetes opilio.</title>
        <authorList>
            <person name="Jeong J.-H."/>
            <person name="Ryu S."/>
        </authorList>
    </citation>
    <scope>NUCLEOTIDE SEQUENCE</scope>
    <source>
        <strain evidence="5">MADBK_172401_WGS</strain>
        <tissue evidence="5">Digestive gland</tissue>
    </source>
</reference>
<dbReference type="InterPro" id="IPR037120">
    <property type="entry name" value="Haem_peroxidase_sf_animal"/>
</dbReference>
<dbReference type="PANTHER" id="PTHR11475:SF4">
    <property type="entry name" value="CHORION PEROXIDASE"/>
    <property type="match status" value="1"/>
</dbReference>
<dbReference type="EMBL" id="JACEEZ010024856">
    <property type="protein sequence ID" value="KAG0707416.1"/>
    <property type="molecule type" value="Genomic_DNA"/>
</dbReference>
<name>A0A8J5CFZ0_CHIOP</name>
<dbReference type="InterPro" id="IPR019791">
    <property type="entry name" value="Haem_peroxidase_animal"/>
</dbReference>
<protein>
    <submittedName>
        <fullName evidence="5">Chorion peroxidase</fullName>
    </submittedName>
</protein>
<organism evidence="5 6">
    <name type="scientific">Chionoecetes opilio</name>
    <name type="common">Atlantic snow crab</name>
    <name type="synonym">Cancer opilio</name>
    <dbReference type="NCBI Taxonomy" id="41210"/>
    <lineage>
        <taxon>Eukaryota</taxon>
        <taxon>Metazoa</taxon>
        <taxon>Ecdysozoa</taxon>
        <taxon>Arthropoda</taxon>
        <taxon>Crustacea</taxon>
        <taxon>Multicrustacea</taxon>
        <taxon>Malacostraca</taxon>
        <taxon>Eumalacostraca</taxon>
        <taxon>Eucarida</taxon>
        <taxon>Decapoda</taxon>
        <taxon>Pleocyemata</taxon>
        <taxon>Brachyura</taxon>
        <taxon>Eubrachyura</taxon>
        <taxon>Majoidea</taxon>
        <taxon>Majidae</taxon>
        <taxon>Chionoecetes</taxon>
    </lineage>
</organism>
<accession>A0A8J5CFZ0</accession>
<evidence type="ECO:0000256" key="2">
    <source>
        <dbReference type="ARBA" id="ARBA00022525"/>
    </source>
</evidence>
<evidence type="ECO:0000313" key="6">
    <source>
        <dbReference type="Proteomes" id="UP000770661"/>
    </source>
</evidence>
<dbReference type="PRINTS" id="PR00457">
    <property type="entry name" value="ANPEROXIDASE"/>
</dbReference>
<sequence length="226" mass="25532">MVRALICCSRHGGEELHPRCAPMDVSGDPFYAQFGKSCMNFVRSMLAIGPGKACTFGFAEQLNHLTHWIDGSTVYGNNEDEAKALRSFQNGLLRTSRGNMLPINPNQGGECEAELRNAECFLAGESRVNEQPGLTTVHTLMLREHNRIAKALQRIRPQWGDGAFLFQEARRFCDCSDRAHHLHEWLPIIIAEVPSDWLDNREGRAGTPWGVWREHYSPRHYASVTN</sequence>